<dbReference type="RefSeq" id="WP_262170118.1">
    <property type="nucleotide sequence ID" value="NZ_CP104965.1"/>
</dbReference>
<accession>A0ABY6CHT6</accession>
<dbReference type="Proteomes" id="UP001061862">
    <property type="component" value="Chromosome"/>
</dbReference>
<organism evidence="1 2">
    <name type="scientific">Devosia neptuniae</name>
    <dbReference type="NCBI Taxonomy" id="191302"/>
    <lineage>
        <taxon>Bacteria</taxon>
        <taxon>Pseudomonadati</taxon>
        <taxon>Pseudomonadota</taxon>
        <taxon>Alphaproteobacteria</taxon>
        <taxon>Hyphomicrobiales</taxon>
        <taxon>Devosiaceae</taxon>
        <taxon>Devosia</taxon>
    </lineage>
</organism>
<proteinExistence type="predicted"/>
<evidence type="ECO:0000313" key="2">
    <source>
        <dbReference type="Proteomes" id="UP001061862"/>
    </source>
</evidence>
<protein>
    <submittedName>
        <fullName evidence="1">Uncharacterized protein</fullName>
    </submittedName>
</protein>
<dbReference type="EMBL" id="CP104965">
    <property type="protein sequence ID" value="UXN70857.1"/>
    <property type="molecule type" value="Genomic_DNA"/>
</dbReference>
<keyword evidence="2" id="KW-1185">Reference proteome</keyword>
<sequence>MYEMREKDGHAVVVDHNGKSIVDIVEQFDETMGCNVLTPVFTPDMAFNVVRALNGYEVKVRLVVDASGAIKALSREWEEVG</sequence>
<reference evidence="1 2" key="1">
    <citation type="submission" date="2022-09" db="EMBL/GenBank/DDBJ databases">
        <title>Interaction between co-microsymbionts with complementary sets of symbiotic genes in legume-rhizobium systems.</title>
        <authorList>
            <person name="Safronova V."/>
            <person name="Sazanova A."/>
            <person name="Afonin A."/>
            <person name="Chirak E."/>
        </authorList>
    </citation>
    <scope>NUCLEOTIDE SEQUENCE [LARGE SCALE GENOMIC DNA]</scope>
    <source>
        <strain evidence="1 2">A18/4-1</strain>
    </source>
</reference>
<evidence type="ECO:0000313" key="1">
    <source>
        <dbReference type="EMBL" id="UXN70857.1"/>
    </source>
</evidence>
<gene>
    <name evidence="1" type="ORF">N8A98_06635</name>
</gene>
<name>A0ABY6CHT6_9HYPH</name>